<dbReference type="FunFam" id="1.10.600.10:FF:000001">
    <property type="entry name" value="Geranylgeranyl diphosphate synthase"/>
    <property type="match status" value="1"/>
</dbReference>
<keyword evidence="14" id="KW-1185">Reference proteome</keyword>
<accession>A0A8A7KQC6</accession>
<keyword evidence="5 12" id="KW-0808">Transferase</keyword>
<dbReference type="InterPro" id="IPR000092">
    <property type="entry name" value="Polyprenyl_synt"/>
</dbReference>
<evidence type="ECO:0000256" key="5">
    <source>
        <dbReference type="ARBA" id="ARBA00022679"/>
    </source>
</evidence>
<evidence type="ECO:0000256" key="11">
    <source>
        <dbReference type="ARBA" id="ARBA00049399"/>
    </source>
</evidence>
<dbReference type="Gene3D" id="1.10.600.10">
    <property type="entry name" value="Farnesyl Diphosphate Synthase"/>
    <property type="match status" value="1"/>
</dbReference>
<proteinExistence type="inferred from homology"/>
<dbReference type="PROSITE" id="PS00723">
    <property type="entry name" value="POLYPRENYL_SYNTHASE_1"/>
    <property type="match status" value="1"/>
</dbReference>
<comment type="catalytic activity">
    <reaction evidence="11">
        <text>isopentenyl diphosphate + (2E)-geranyl diphosphate = (2E,6E)-farnesyl diphosphate + diphosphate</text>
        <dbReference type="Rhea" id="RHEA:19361"/>
        <dbReference type="ChEBI" id="CHEBI:33019"/>
        <dbReference type="ChEBI" id="CHEBI:58057"/>
        <dbReference type="ChEBI" id="CHEBI:128769"/>
        <dbReference type="ChEBI" id="CHEBI:175763"/>
        <dbReference type="EC" id="2.5.1.10"/>
    </reaction>
</comment>
<dbReference type="Pfam" id="PF00348">
    <property type="entry name" value="polyprenyl_synt"/>
    <property type="match status" value="1"/>
</dbReference>
<evidence type="ECO:0000256" key="8">
    <source>
        <dbReference type="ARBA" id="ARBA00023229"/>
    </source>
</evidence>
<evidence type="ECO:0000256" key="3">
    <source>
        <dbReference type="ARBA" id="ARBA00012439"/>
    </source>
</evidence>
<dbReference type="KEGG" id="ifn:GM661_11295"/>
<dbReference type="AlphaFoldDB" id="A0A8A7KQC6"/>
<dbReference type="GO" id="GO:0016114">
    <property type="term" value="P:terpenoid biosynthetic process"/>
    <property type="evidence" value="ECO:0007669"/>
    <property type="project" value="UniProtKB-ARBA"/>
</dbReference>
<dbReference type="SFLD" id="SFLDS00005">
    <property type="entry name" value="Isoprenoid_Synthase_Type_I"/>
    <property type="match status" value="1"/>
</dbReference>
<organism evidence="13 14">
    <name type="scientific">Iocasia fonsfrigidae</name>
    <dbReference type="NCBI Taxonomy" id="2682810"/>
    <lineage>
        <taxon>Bacteria</taxon>
        <taxon>Bacillati</taxon>
        <taxon>Bacillota</taxon>
        <taxon>Clostridia</taxon>
        <taxon>Halanaerobiales</taxon>
        <taxon>Halanaerobiaceae</taxon>
        <taxon>Iocasia</taxon>
    </lineage>
</organism>
<dbReference type="EMBL" id="CP046640">
    <property type="protein sequence ID" value="QTM00003.1"/>
    <property type="molecule type" value="Genomic_DNA"/>
</dbReference>
<dbReference type="CDD" id="cd00685">
    <property type="entry name" value="Trans_IPPS_HT"/>
    <property type="match status" value="1"/>
</dbReference>
<reference evidence="13" key="1">
    <citation type="submission" date="2019-12" db="EMBL/GenBank/DDBJ databases">
        <authorList>
            <person name="zhang j."/>
            <person name="sun C.M."/>
        </authorList>
    </citation>
    <scope>NUCLEOTIDE SEQUENCE</scope>
    <source>
        <strain evidence="13">NS-1</strain>
    </source>
</reference>
<comment type="similarity">
    <text evidence="2 12">Belongs to the FPP/GGPP synthase family.</text>
</comment>
<comment type="cofactor">
    <cofactor evidence="1">
        <name>Mg(2+)</name>
        <dbReference type="ChEBI" id="CHEBI:18420"/>
    </cofactor>
</comment>
<evidence type="ECO:0000256" key="4">
    <source>
        <dbReference type="ARBA" id="ARBA00015100"/>
    </source>
</evidence>
<name>A0A8A7KQC6_9FIRM</name>
<evidence type="ECO:0000313" key="13">
    <source>
        <dbReference type="EMBL" id="QTM00003.1"/>
    </source>
</evidence>
<keyword evidence="8" id="KW-0414">Isoprene biosynthesis</keyword>
<evidence type="ECO:0000256" key="10">
    <source>
        <dbReference type="ARBA" id="ARBA00032873"/>
    </source>
</evidence>
<evidence type="ECO:0000256" key="1">
    <source>
        <dbReference type="ARBA" id="ARBA00001946"/>
    </source>
</evidence>
<dbReference type="InterPro" id="IPR033749">
    <property type="entry name" value="Polyprenyl_synt_CS"/>
</dbReference>
<dbReference type="InterPro" id="IPR053378">
    <property type="entry name" value="Prenyl_diphosphate_synthase"/>
</dbReference>
<dbReference type="GO" id="GO:0005737">
    <property type="term" value="C:cytoplasm"/>
    <property type="evidence" value="ECO:0007669"/>
    <property type="project" value="UniProtKB-ARBA"/>
</dbReference>
<evidence type="ECO:0000256" key="2">
    <source>
        <dbReference type="ARBA" id="ARBA00006706"/>
    </source>
</evidence>
<dbReference type="PANTHER" id="PTHR43281">
    <property type="entry name" value="FARNESYL DIPHOSPHATE SYNTHASE"/>
    <property type="match status" value="1"/>
</dbReference>
<dbReference type="Proteomes" id="UP000665020">
    <property type="component" value="Chromosome"/>
</dbReference>
<evidence type="ECO:0000313" key="14">
    <source>
        <dbReference type="Proteomes" id="UP000665020"/>
    </source>
</evidence>
<evidence type="ECO:0000256" key="12">
    <source>
        <dbReference type="RuleBase" id="RU004466"/>
    </source>
</evidence>
<dbReference type="InterPro" id="IPR008949">
    <property type="entry name" value="Isoprenoid_synthase_dom_sf"/>
</dbReference>
<dbReference type="PANTHER" id="PTHR43281:SF1">
    <property type="entry name" value="FARNESYL DIPHOSPHATE SYNTHASE"/>
    <property type="match status" value="1"/>
</dbReference>
<dbReference type="GO" id="GO:0004337">
    <property type="term" value="F:(2E,6E)-farnesyl diphosphate synthase activity"/>
    <property type="evidence" value="ECO:0007669"/>
    <property type="project" value="UniProtKB-EC"/>
</dbReference>
<sequence length="272" mass="29843">MDLEENIIAPKLLTAMRYTLFSGGKRLRPILTRMTAELLAGDVVSALKVGAALEMIHTYSLIHDDLPSMDNDDFRRGKATNHRVYGEGIAILAGDGLLTYAFNILANLSLPAERIVRIIQLISDGAGINGMVAGQVLDLEAEDRKIGLKELKEIHRAKTGALFRTAILAGAFCADPEDKEIDALRKYANYLGLTFQIVDDILDVIGDEDKLGKKTGSDEELNKATYPKLIGLDQARAEAENTATLAREALNMFGEKADNLLQLIDYILIRQS</sequence>
<evidence type="ECO:0000256" key="9">
    <source>
        <dbReference type="ARBA" id="ARBA00032380"/>
    </source>
</evidence>
<evidence type="ECO:0000256" key="7">
    <source>
        <dbReference type="ARBA" id="ARBA00022842"/>
    </source>
</evidence>
<evidence type="ECO:0000256" key="6">
    <source>
        <dbReference type="ARBA" id="ARBA00022723"/>
    </source>
</evidence>
<dbReference type="NCBIfam" id="NF045485">
    <property type="entry name" value="FPPsyn"/>
    <property type="match status" value="1"/>
</dbReference>
<dbReference type="SUPFAM" id="SSF48576">
    <property type="entry name" value="Terpenoid synthases"/>
    <property type="match status" value="1"/>
</dbReference>
<dbReference type="GO" id="GO:0046872">
    <property type="term" value="F:metal ion binding"/>
    <property type="evidence" value="ECO:0007669"/>
    <property type="project" value="UniProtKB-KW"/>
</dbReference>
<dbReference type="EC" id="2.5.1.10" evidence="3"/>
<dbReference type="SFLD" id="SFLDG01017">
    <property type="entry name" value="Polyprenyl_Transferase_Like"/>
    <property type="match status" value="1"/>
</dbReference>
<keyword evidence="7" id="KW-0460">Magnesium</keyword>
<gene>
    <name evidence="13" type="ORF">GM661_11295</name>
</gene>
<dbReference type="PROSITE" id="PS00444">
    <property type="entry name" value="POLYPRENYL_SYNTHASE_2"/>
    <property type="match status" value="1"/>
</dbReference>
<keyword evidence="6" id="KW-0479">Metal-binding</keyword>
<protein>
    <recommendedName>
        <fullName evidence="4">Farnesyl diphosphate synthase</fullName>
        <ecNumber evidence="3">2.5.1.10</ecNumber>
    </recommendedName>
    <alternativeName>
        <fullName evidence="10">(2E,6E)-farnesyl diphosphate synthase</fullName>
    </alternativeName>
    <alternativeName>
        <fullName evidence="9">Geranyltranstransferase</fullName>
    </alternativeName>
</protein>